<gene>
    <name evidence="1" type="ORF">UFOVP443_7</name>
</gene>
<reference evidence="1" key="1">
    <citation type="submission" date="2020-04" db="EMBL/GenBank/DDBJ databases">
        <authorList>
            <person name="Chiriac C."/>
            <person name="Salcher M."/>
            <person name="Ghai R."/>
            <person name="Kavagutti S V."/>
        </authorList>
    </citation>
    <scope>NUCLEOTIDE SEQUENCE</scope>
</reference>
<sequence length="442" mass="45842">MARDSRALTLKLLADIDNFTKNIKSADNDVTTFGDKVTKFGKVAGAAFLAAGVAAAAYAGKLAIDGVKAAIEDEAAQAKLATTLKNVTGATDDQIKATEDYILKQSLLFGVTDDELRPSLDRLTRATGDVTKAQQLQSIAINIAAGTGKSLQAVTESLSKAQEGNLAGLSRLGVGLTKAELSTLTFEQITAKLAATFEGQATKQADTFQGKMARLSVAFNEAKETVGSFILDAITPLVENIVTYIVPAVQAFASGIGGDGGLKAVFMDIIGVAKTLLIPIFQGIQSVVNKVKDAVMNNKEEFRALWSFTKNVLAPFLGGAFKVAFEVIGTVIGTTITAVAKLIGLFEKLFEAGKKVAGFLTFGAIGGSSNISMTSPTPSVSGSVLPPIMPTTKGALLGQPTVTNNITVNGAIDSESAARQIVQVLNQSSYRGTLGAGALVAV</sequence>
<protein>
    <submittedName>
        <fullName evidence="1">Uncharacterized protein</fullName>
    </submittedName>
</protein>
<name>A0A6J5M7M8_9CAUD</name>
<organism evidence="1">
    <name type="scientific">uncultured Caudovirales phage</name>
    <dbReference type="NCBI Taxonomy" id="2100421"/>
    <lineage>
        <taxon>Viruses</taxon>
        <taxon>Duplodnaviria</taxon>
        <taxon>Heunggongvirae</taxon>
        <taxon>Uroviricota</taxon>
        <taxon>Caudoviricetes</taxon>
        <taxon>Peduoviridae</taxon>
        <taxon>Maltschvirus</taxon>
        <taxon>Maltschvirus maltsch</taxon>
    </lineage>
</organism>
<evidence type="ECO:0000313" key="1">
    <source>
        <dbReference type="EMBL" id="CAB4142151.1"/>
    </source>
</evidence>
<dbReference type="EMBL" id="LR796404">
    <property type="protein sequence ID" value="CAB4142151.1"/>
    <property type="molecule type" value="Genomic_DNA"/>
</dbReference>
<accession>A0A6J5M7M8</accession>
<proteinExistence type="predicted"/>